<dbReference type="InterPro" id="IPR011990">
    <property type="entry name" value="TPR-like_helical_dom_sf"/>
</dbReference>
<keyword evidence="2" id="KW-1185">Reference proteome</keyword>
<evidence type="ECO:0000313" key="2">
    <source>
        <dbReference type="Proteomes" id="UP000628775"/>
    </source>
</evidence>
<sequence length="222" mass="26284">MGINGVFQTNSIQERLNSWQRAIIKRDTAQAKQMLVELENQSIHSMPTCQMRGYYHLLRYGHYVFIREFDEAKLCFNELEEYLSSFNTEEMFLFYLFRGMDYRINSERNQEALALYQKAEKLIPSIDQDALTAELYYQTAAVLFELIKSFDSFMYLQKAYTLFENMEDYARLSGCEMLIGLNCIDMHQYEEAERRFHLALKQANKTNDISLKNLAYHDLSLP</sequence>
<proteinExistence type="predicted"/>
<organism evidence="1 2">
    <name type="scientific">Pullulanibacillus camelliae</name>
    <dbReference type="NCBI Taxonomy" id="1707096"/>
    <lineage>
        <taxon>Bacteria</taxon>
        <taxon>Bacillati</taxon>
        <taxon>Bacillota</taxon>
        <taxon>Bacilli</taxon>
        <taxon>Bacillales</taxon>
        <taxon>Sporolactobacillaceae</taxon>
        <taxon>Pullulanibacillus</taxon>
    </lineage>
</organism>
<name>A0A8J3DUG1_9BACL</name>
<gene>
    <name evidence="1" type="ORF">GCM10011391_25910</name>
</gene>
<comment type="caution">
    <text evidence="1">The sequence shown here is derived from an EMBL/GenBank/DDBJ whole genome shotgun (WGS) entry which is preliminary data.</text>
</comment>
<reference evidence="1" key="1">
    <citation type="journal article" date="2014" name="Int. J. Syst. Evol. Microbiol.">
        <title>Complete genome sequence of Corynebacterium casei LMG S-19264T (=DSM 44701T), isolated from a smear-ripened cheese.</title>
        <authorList>
            <consortium name="US DOE Joint Genome Institute (JGI-PGF)"/>
            <person name="Walter F."/>
            <person name="Albersmeier A."/>
            <person name="Kalinowski J."/>
            <person name="Ruckert C."/>
        </authorList>
    </citation>
    <scope>NUCLEOTIDE SEQUENCE</scope>
    <source>
        <strain evidence="1">CGMCC 1.15371</strain>
    </source>
</reference>
<dbReference type="AlphaFoldDB" id="A0A8J3DUG1"/>
<reference evidence="1" key="2">
    <citation type="submission" date="2020-09" db="EMBL/GenBank/DDBJ databases">
        <authorList>
            <person name="Sun Q."/>
            <person name="Zhou Y."/>
        </authorList>
    </citation>
    <scope>NUCLEOTIDE SEQUENCE</scope>
    <source>
        <strain evidence="1">CGMCC 1.15371</strain>
    </source>
</reference>
<dbReference type="Gene3D" id="1.25.40.10">
    <property type="entry name" value="Tetratricopeptide repeat domain"/>
    <property type="match status" value="1"/>
</dbReference>
<dbReference type="SUPFAM" id="SSF48452">
    <property type="entry name" value="TPR-like"/>
    <property type="match status" value="1"/>
</dbReference>
<dbReference type="EMBL" id="BMIR01000012">
    <property type="protein sequence ID" value="GGE45873.1"/>
    <property type="molecule type" value="Genomic_DNA"/>
</dbReference>
<evidence type="ECO:0000313" key="1">
    <source>
        <dbReference type="EMBL" id="GGE45873.1"/>
    </source>
</evidence>
<protein>
    <recommendedName>
        <fullName evidence="3">Tetratricopeptide repeat protein</fullName>
    </recommendedName>
</protein>
<dbReference type="RefSeq" id="WP_188694688.1">
    <property type="nucleotide sequence ID" value="NZ_BMIR01000012.1"/>
</dbReference>
<evidence type="ECO:0008006" key="3">
    <source>
        <dbReference type="Google" id="ProtNLM"/>
    </source>
</evidence>
<accession>A0A8J3DUG1</accession>
<dbReference type="Proteomes" id="UP000628775">
    <property type="component" value="Unassembled WGS sequence"/>
</dbReference>